<accession>X1FKL9</accession>
<keyword evidence="1" id="KW-0472">Membrane</keyword>
<protein>
    <recommendedName>
        <fullName evidence="3">Prepilin-type N-terminal cleavage/methylation domain-containing protein</fullName>
    </recommendedName>
</protein>
<keyword evidence="1" id="KW-1133">Transmembrane helix</keyword>
<gene>
    <name evidence="2" type="ORF">S03H2_21977</name>
</gene>
<dbReference type="AlphaFoldDB" id="X1FKL9"/>
<dbReference type="EMBL" id="BARU01011764">
    <property type="protein sequence ID" value="GAH33060.1"/>
    <property type="molecule type" value="Genomic_DNA"/>
</dbReference>
<evidence type="ECO:0008006" key="3">
    <source>
        <dbReference type="Google" id="ProtNLM"/>
    </source>
</evidence>
<organism evidence="2">
    <name type="scientific">marine sediment metagenome</name>
    <dbReference type="NCBI Taxonomy" id="412755"/>
    <lineage>
        <taxon>unclassified sequences</taxon>
        <taxon>metagenomes</taxon>
        <taxon>ecological metagenomes</taxon>
    </lineage>
</organism>
<comment type="caution">
    <text evidence="2">The sequence shown here is derived from an EMBL/GenBank/DDBJ whole genome shotgun (WGS) entry which is preliminary data.</text>
</comment>
<proteinExistence type="predicted"/>
<feature type="non-terminal residue" evidence="2">
    <location>
        <position position="31"/>
    </location>
</feature>
<keyword evidence="1" id="KW-0812">Transmembrane</keyword>
<dbReference type="Pfam" id="PF07963">
    <property type="entry name" value="N_methyl"/>
    <property type="match status" value="1"/>
</dbReference>
<feature type="transmembrane region" description="Helical" evidence="1">
    <location>
        <begin position="12"/>
        <end position="30"/>
    </location>
</feature>
<evidence type="ECO:0000256" key="1">
    <source>
        <dbReference type="SAM" id="Phobius"/>
    </source>
</evidence>
<dbReference type="InterPro" id="IPR012902">
    <property type="entry name" value="N_methyl_site"/>
</dbReference>
<sequence length="31" mass="3411">MKVLRNTNGFTLIEILVAMVLSIIVMAGIYS</sequence>
<name>X1FKL9_9ZZZZ</name>
<reference evidence="2" key="1">
    <citation type="journal article" date="2014" name="Front. Microbiol.">
        <title>High frequency of phylogenetically diverse reductive dehalogenase-homologous genes in deep subseafloor sedimentary metagenomes.</title>
        <authorList>
            <person name="Kawai M."/>
            <person name="Futagami T."/>
            <person name="Toyoda A."/>
            <person name="Takaki Y."/>
            <person name="Nishi S."/>
            <person name="Hori S."/>
            <person name="Arai W."/>
            <person name="Tsubouchi T."/>
            <person name="Morono Y."/>
            <person name="Uchiyama I."/>
            <person name="Ito T."/>
            <person name="Fujiyama A."/>
            <person name="Inagaki F."/>
            <person name="Takami H."/>
        </authorList>
    </citation>
    <scope>NUCLEOTIDE SEQUENCE</scope>
    <source>
        <strain evidence="2">Expedition CK06-06</strain>
    </source>
</reference>
<evidence type="ECO:0000313" key="2">
    <source>
        <dbReference type="EMBL" id="GAH33060.1"/>
    </source>
</evidence>
<dbReference type="NCBIfam" id="TIGR02532">
    <property type="entry name" value="IV_pilin_GFxxxE"/>
    <property type="match status" value="1"/>
</dbReference>